<keyword evidence="2" id="KW-1185">Reference proteome</keyword>
<evidence type="ECO:0000313" key="2">
    <source>
        <dbReference type="Proteomes" id="UP001189429"/>
    </source>
</evidence>
<dbReference type="EMBL" id="CAUYUJ010007925">
    <property type="protein sequence ID" value="CAK0822365.1"/>
    <property type="molecule type" value="Genomic_DNA"/>
</dbReference>
<dbReference type="InterPro" id="IPR032675">
    <property type="entry name" value="LRR_dom_sf"/>
</dbReference>
<gene>
    <name evidence="1" type="ORF">PCOR1329_LOCUS23417</name>
</gene>
<dbReference type="PROSITE" id="PS51450">
    <property type="entry name" value="LRR"/>
    <property type="match status" value="1"/>
</dbReference>
<dbReference type="Gene3D" id="3.80.10.10">
    <property type="entry name" value="Ribonuclease Inhibitor"/>
    <property type="match status" value="1"/>
</dbReference>
<dbReference type="SUPFAM" id="SSF52047">
    <property type="entry name" value="RNI-like"/>
    <property type="match status" value="1"/>
</dbReference>
<organism evidence="1 2">
    <name type="scientific">Prorocentrum cordatum</name>
    <dbReference type="NCBI Taxonomy" id="2364126"/>
    <lineage>
        <taxon>Eukaryota</taxon>
        <taxon>Sar</taxon>
        <taxon>Alveolata</taxon>
        <taxon>Dinophyceae</taxon>
        <taxon>Prorocentrales</taxon>
        <taxon>Prorocentraceae</taxon>
        <taxon>Prorocentrum</taxon>
    </lineage>
</organism>
<dbReference type="InterPro" id="IPR001611">
    <property type="entry name" value="Leu-rich_rpt"/>
</dbReference>
<dbReference type="Proteomes" id="UP001189429">
    <property type="component" value="Unassembled WGS sequence"/>
</dbReference>
<reference evidence="1" key="1">
    <citation type="submission" date="2023-10" db="EMBL/GenBank/DDBJ databases">
        <authorList>
            <person name="Chen Y."/>
            <person name="Shah S."/>
            <person name="Dougan E. K."/>
            <person name="Thang M."/>
            <person name="Chan C."/>
        </authorList>
    </citation>
    <scope>NUCLEOTIDE SEQUENCE [LARGE SCALE GENOMIC DNA]</scope>
</reference>
<comment type="caution">
    <text evidence="1">The sequence shown here is derived from an EMBL/GenBank/DDBJ whole genome shotgun (WGS) entry which is preliminary data.</text>
</comment>
<evidence type="ECO:0000313" key="1">
    <source>
        <dbReference type="EMBL" id="CAK0822365.1"/>
    </source>
</evidence>
<sequence length="212" mass="23230">MNRLNIDQYVHDDSNVSVFGLDLSFNPILAESDANEFLTTLQTECLFKRRLARPSLGLLSLAQCCLGGDERQCDAAAAKYETLFESIARANVRDLDLDGNYLGPVVRMLVTELVDRAEDPERLGGVEALRLGHNGIRDPQVTFLLPLLNHCRSLTCLDLSYNNLIQDRGLRNLASGLVYAQKPPGAVLELHGPHLAGHIGAGRVHHGEPPAD</sequence>
<protein>
    <submittedName>
        <fullName evidence="1">Uncharacterized protein</fullName>
    </submittedName>
</protein>
<proteinExistence type="predicted"/>
<dbReference type="Pfam" id="PF13516">
    <property type="entry name" value="LRR_6"/>
    <property type="match status" value="1"/>
</dbReference>
<name>A0ABN9RV85_9DINO</name>
<accession>A0ABN9RV85</accession>